<evidence type="ECO:0000256" key="1">
    <source>
        <dbReference type="SAM" id="MobiDB-lite"/>
    </source>
</evidence>
<organism evidence="3 4">
    <name type="scientific">Halolamina pelagica</name>
    <dbReference type="NCBI Taxonomy" id="699431"/>
    <lineage>
        <taxon>Archaea</taxon>
        <taxon>Methanobacteriati</taxon>
        <taxon>Methanobacteriota</taxon>
        <taxon>Stenosarchaea group</taxon>
        <taxon>Halobacteria</taxon>
        <taxon>Halobacteriales</taxon>
        <taxon>Haloferacaceae</taxon>
    </lineage>
</organism>
<sequence length="115" mass="11704">MSRADSSTGFLSENRTLLLAVAAGAVIFLVLLGLLGFGGAIGAVGFVVYTAVWLAVAVFVLWLFYRLVVAVERIAHAQQRIAAAQNPPGGSATTTAANDGSEPGSASAPDGDDAR</sequence>
<dbReference type="EMBL" id="LGUC01000001">
    <property type="protein sequence ID" value="KPN29495.1"/>
    <property type="molecule type" value="Genomic_DNA"/>
</dbReference>
<dbReference type="RefSeq" id="WP_054582780.1">
    <property type="nucleotide sequence ID" value="NZ_LGUC01000001.1"/>
</dbReference>
<feature type="transmembrane region" description="Helical" evidence="2">
    <location>
        <begin position="16"/>
        <end position="37"/>
    </location>
</feature>
<keyword evidence="2" id="KW-0472">Membrane</keyword>
<dbReference type="STRING" id="699431.SY89_00208"/>
<comment type="caution">
    <text evidence="3">The sequence shown here is derived from an EMBL/GenBank/DDBJ whole genome shotgun (WGS) entry which is preliminary data.</text>
</comment>
<feature type="region of interest" description="Disordered" evidence="1">
    <location>
        <begin position="85"/>
        <end position="115"/>
    </location>
</feature>
<dbReference type="Pfam" id="PF26262">
    <property type="entry name" value="DUF8066"/>
    <property type="match status" value="1"/>
</dbReference>
<evidence type="ECO:0000256" key="2">
    <source>
        <dbReference type="SAM" id="Phobius"/>
    </source>
</evidence>
<name>A0A0P7G8B2_9EURY</name>
<dbReference type="AlphaFoldDB" id="A0A0P7G8B2"/>
<evidence type="ECO:0000313" key="4">
    <source>
        <dbReference type="Proteomes" id="UP000050535"/>
    </source>
</evidence>
<keyword evidence="2" id="KW-1133">Transmembrane helix</keyword>
<gene>
    <name evidence="3" type="ORF">SY89_00208</name>
</gene>
<keyword evidence="2" id="KW-0812">Transmembrane</keyword>
<accession>A0A0P7G8B2</accession>
<dbReference type="InterPro" id="IPR058379">
    <property type="entry name" value="DUF8066"/>
</dbReference>
<evidence type="ECO:0000313" key="3">
    <source>
        <dbReference type="EMBL" id="KPN29495.1"/>
    </source>
</evidence>
<feature type="transmembrane region" description="Helical" evidence="2">
    <location>
        <begin position="43"/>
        <end position="65"/>
    </location>
</feature>
<protein>
    <submittedName>
        <fullName evidence="3">Uncharacterized protein</fullName>
    </submittedName>
</protein>
<reference evidence="4" key="1">
    <citation type="submission" date="2013-11" db="EMBL/GenBank/DDBJ databases">
        <authorList>
            <person name="Hoang H.T."/>
            <person name="Killian M.L."/>
            <person name="Madson D.M."/>
            <person name="Arruda P.H.E."/>
            <person name="Sun D."/>
            <person name="Schwartz K.J."/>
            <person name="Yoon K."/>
        </authorList>
    </citation>
    <scope>NUCLEOTIDE SEQUENCE [LARGE SCALE GENOMIC DNA]</scope>
    <source>
        <strain evidence="4">CDK2</strain>
    </source>
</reference>
<proteinExistence type="predicted"/>
<dbReference type="Proteomes" id="UP000050535">
    <property type="component" value="Unassembled WGS sequence"/>
</dbReference>
<keyword evidence="4" id="KW-1185">Reference proteome</keyword>